<dbReference type="Gramene" id="TuG1812G0500002922.01.T01">
    <property type="protein sequence ID" value="TuG1812G0500002922.01.T01"/>
    <property type="gene ID" value="TuG1812G0500002922.01"/>
</dbReference>
<dbReference type="Pfam" id="PF10354">
    <property type="entry name" value="BMT5-like"/>
    <property type="match status" value="1"/>
</dbReference>
<reference evidence="2" key="3">
    <citation type="submission" date="2022-06" db="UniProtKB">
        <authorList>
            <consortium name="EnsemblPlants"/>
        </authorList>
    </citation>
    <scope>IDENTIFICATION</scope>
</reference>
<proteinExistence type="predicted"/>
<evidence type="ECO:0000313" key="2">
    <source>
        <dbReference type="EnsemblPlants" id="TuG1812G0500002922.01.T01"/>
    </source>
</evidence>
<reference evidence="2" key="2">
    <citation type="submission" date="2018-03" db="EMBL/GenBank/DDBJ databases">
        <title>The Triticum urartu genome reveals the dynamic nature of wheat genome evolution.</title>
        <authorList>
            <person name="Ling H."/>
            <person name="Ma B."/>
            <person name="Shi X."/>
            <person name="Liu H."/>
            <person name="Dong L."/>
            <person name="Sun H."/>
            <person name="Cao Y."/>
            <person name="Gao Q."/>
            <person name="Zheng S."/>
            <person name="Li Y."/>
            <person name="Yu Y."/>
            <person name="Du H."/>
            <person name="Qi M."/>
            <person name="Li Y."/>
            <person name="Yu H."/>
            <person name="Cui Y."/>
            <person name="Wang N."/>
            <person name="Chen C."/>
            <person name="Wu H."/>
            <person name="Zhao Y."/>
            <person name="Zhang J."/>
            <person name="Li Y."/>
            <person name="Zhou W."/>
            <person name="Zhang B."/>
            <person name="Hu W."/>
            <person name="Eijk M."/>
            <person name="Tang J."/>
            <person name="Witsenboer H."/>
            <person name="Zhao S."/>
            <person name="Li Z."/>
            <person name="Zhang A."/>
            <person name="Wang D."/>
            <person name="Liang C."/>
        </authorList>
    </citation>
    <scope>NUCLEOTIDE SEQUENCE [LARGE SCALE GENOMIC DNA]</scope>
    <source>
        <strain evidence="2">cv. G1812</strain>
    </source>
</reference>
<reference evidence="3" key="1">
    <citation type="journal article" date="2013" name="Nature">
        <title>Draft genome of the wheat A-genome progenitor Triticum urartu.</title>
        <authorList>
            <person name="Ling H.Q."/>
            <person name="Zhao S."/>
            <person name="Liu D."/>
            <person name="Wang J."/>
            <person name="Sun H."/>
            <person name="Zhang C."/>
            <person name="Fan H."/>
            <person name="Li D."/>
            <person name="Dong L."/>
            <person name="Tao Y."/>
            <person name="Gao C."/>
            <person name="Wu H."/>
            <person name="Li Y."/>
            <person name="Cui Y."/>
            <person name="Guo X."/>
            <person name="Zheng S."/>
            <person name="Wang B."/>
            <person name="Yu K."/>
            <person name="Liang Q."/>
            <person name="Yang W."/>
            <person name="Lou X."/>
            <person name="Chen J."/>
            <person name="Feng M."/>
            <person name="Jian J."/>
            <person name="Zhang X."/>
            <person name="Luo G."/>
            <person name="Jiang Y."/>
            <person name="Liu J."/>
            <person name="Wang Z."/>
            <person name="Sha Y."/>
            <person name="Zhang B."/>
            <person name="Wu H."/>
            <person name="Tang D."/>
            <person name="Shen Q."/>
            <person name="Xue P."/>
            <person name="Zou S."/>
            <person name="Wang X."/>
            <person name="Liu X."/>
            <person name="Wang F."/>
            <person name="Yang Y."/>
            <person name="An X."/>
            <person name="Dong Z."/>
            <person name="Zhang K."/>
            <person name="Zhang X."/>
            <person name="Luo M.C."/>
            <person name="Dvorak J."/>
            <person name="Tong Y."/>
            <person name="Wang J."/>
            <person name="Yang H."/>
            <person name="Li Z."/>
            <person name="Wang D."/>
            <person name="Zhang A."/>
            <person name="Wang J."/>
        </authorList>
    </citation>
    <scope>NUCLEOTIDE SEQUENCE</scope>
    <source>
        <strain evidence="3">cv. G1812</strain>
    </source>
</reference>
<dbReference type="InterPro" id="IPR019446">
    <property type="entry name" value="BMT5-like"/>
</dbReference>
<organism evidence="2 3">
    <name type="scientific">Triticum urartu</name>
    <name type="common">Red wild einkorn</name>
    <name type="synonym">Crithodium urartu</name>
    <dbReference type="NCBI Taxonomy" id="4572"/>
    <lineage>
        <taxon>Eukaryota</taxon>
        <taxon>Viridiplantae</taxon>
        <taxon>Streptophyta</taxon>
        <taxon>Embryophyta</taxon>
        <taxon>Tracheophyta</taxon>
        <taxon>Spermatophyta</taxon>
        <taxon>Magnoliopsida</taxon>
        <taxon>Liliopsida</taxon>
        <taxon>Poales</taxon>
        <taxon>Poaceae</taxon>
        <taxon>BOP clade</taxon>
        <taxon>Pooideae</taxon>
        <taxon>Triticodae</taxon>
        <taxon>Triticeae</taxon>
        <taxon>Triticinae</taxon>
        <taxon>Triticum</taxon>
    </lineage>
</organism>
<dbReference type="Proteomes" id="UP000015106">
    <property type="component" value="Chromosome 5"/>
</dbReference>
<dbReference type="AlphaFoldDB" id="A0A8R7UGR8"/>
<dbReference type="EnsemblPlants" id="TuG1812G0500002922.01.T01">
    <property type="protein sequence ID" value="TuG1812G0500002922.01.T01"/>
    <property type="gene ID" value="TuG1812G0500002922.01"/>
</dbReference>
<keyword evidence="3" id="KW-1185">Reference proteome</keyword>
<feature type="domain" description="25S rRNA (uridine-N(3))-methyltransferase BMT5-like" evidence="1">
    <location>
        <begin position="31"/>
        <end position="76"/>
    </location>
</feature>
<evidence type="ECO:0000259" key="1">
    <source>
        <dbReference type="Pfam" id="PF10354"/>
    </source>
</evidence>
<name>A0A8R7UGR8_TRIUA</name>
<dbReference type="GO" id="GO:0070475">
    <property type="term" value="P:rRNA base methylation"/>
    <property type="evidence" value="ECO:0007669"/>
    <property type="project" value="InterPro"/>
</dbReference>
<accession>A0A8R7UGR8</accession>
<dbReference type="GO" id="GO:0070042">
    <property type="term" value="F:rRNA (uridine-N3-)-methyltransferase activity"/>
    <property type="evidence" value="ECO:0007669"/>
    <property type="project" value="InterPro"/>
</dbReference>
<protein>
    <recommendedName>
        <fullName evidence="1">25S rRNA (uridine-N(3))-methyltransferase BMT5-like domain-containing protein</fullName>
    </recommendedName>
</protein>
<evidence type="ECO:0000313" key="3">
    <source>
        <dbReference type="Proteomes" id="UP000015106"/>
    </source>
</evidence>
<sequence length="77" mass="8533">MVQLVEIPLEEKKDEKLVKWLRHYSSAQSILIVGDGDFSFSRALATAFGSGENIVATSLDSYVHLISMYSKAEPNVT</sequence>